<gene>
    <name evidence="10" type="ORF">GCM10011282_05810</name>
</gene>
<dbReference type="InterPro" id="IPR036192">
    <property type="entry name" value="Cell_div_ZapA-like_sf"/>
</dbReference>
<evidence type="ECO:0000256" key="9">
    <source>
        <dbReference type="ARBA" id="ARBA00033158"/>
    </source>
</evidence>
<protein>
    <recommendedName>
        <fullName evidence="2">Cell division protein ZapA</fullName>
    </recommendedName>
    <alternativeName>
        <fullName evidence="9">Z ring-associated protein ZapA</fullName>
    </alternativeName>
</protein>
<dbReference type="InterPro" id="IPR042233">
    <property type="entry name" value="Cell_div_ZapA_N"/>
</dbReference>
<evidence type="ECO:0000256" key="5">
    <source>
        <dbReference type="ARBA" id="ARBA00023210"/>
    </source>
</evidence>
<keyword evidence="4 10" id="KW-0132">Cell division</keyword>
<comment type="subcellular location">
    <subcellularLocation>
        <location evidence="1">Cytoplasm</location>
    </subcellularLocation>
</comment>
<keyword evidence="11" id="KW-1185">Reference proteome</keyword>
<evidence type="ECO:0000256" key="1">
    <source>
        <dbReference type="ARBA" id="ARBA00004496"/>
    </source>
</evidence>
<dbReference type="Proteomes" id="UP000620127">
    <property type="component" value="Unassembled WGS sequence"/>
</dbReference>
<proteinExistence type="predicted"/>
<evidence type="ECO:0000256" key="3">
    <source>
        <dbReference type="ARBA" id="ARBA00022490"/>
    </source>
</evidence>
<dbReference type="InterPro" id="IPR007838">
    <property type="entry name" value="Cell_div_ZapA-like"/>
</dbReference>
<accession>A0ABQ2X751</accession>
<dbReference type="GO" id="GO:0051301">
    <property type="term" value="P:cell division"/>
    <property type="evidence" value="ECO:0007669"/>
    <property type="project" value="UniProtKB-KW"/>
</dbReference>
<evidence type="ECO:0000256" key="7">
    <source>
        <dbReference type="ARBA" id="ARBA00024910"/>
    </source>
</evidence>
<reference evidence="11" key="1">
    <citation type="journal article" date="2019" name="Int. J. Syst. Evol. Microbiol.">
        <title>The Global Catalogue of Microorganisms (GCM) 10K type strain sequencing project: providing services to taxonomists for standard genome sequencing and annotation.</title>
        <authorList>
            <consortium name="The Broad Institute Genomics Platform"/>
            <consortium name="The Broad Institute Genome Sequencing Center for Infectious Disease"/>
            <person name="Wu L."/>
            <person name="Ma J."/>
        </authorList>
    </citation>
    <scope>NUCLEOTIDE SEQUENCE [LARGE SCALE GENOMIC DNA]</scope>
    <source>
        <strain evidence="11">KCTC 23916</strain>
    </source>
</reference>
<comment type="caution">
    <text evidence="10">The sequence shown here is derived from an EMBL/GenBank/DDBJ whole genome shotgun (WGS) entry which is preliminary data.</text>
</comment>
<evidence type="ECO:0000313" key="11">
    <source>
        <dbReference type="Proteomes" id="UP000620127"/>
    </source>
</evidence>
<keyword evidence="3" id="KW-0963">Cytoplasm</keyword>
<dbReference type="PANTHER" id="PTHR34981:SF1">
    <property type="entry name" value="CELL DIVISION PROTEIN ZAPA"/>
    <property type="match status" value="1"/>
</dbReference>
<evidence type="ECO:0000256" key="6">
    <source>
        <dbReference type="ARBA" id="ARBA00023306"/>
    </source>
</evidence>
<dbReference type="PANTHER" id="PTHR34981">
    <property type="entry name" value="CELL DIVISION PROTEIN ZAPA"/>
    <property type="match status" value="1"/>
</dbReference>
<dbReference type="RefSeq" id="WP_189344497.1">
    <property type="nucleotide sequence ID" value="NZ_BMYT01000001.1"/>
</dbReference>
<evidence type="ECO:0000256" key="4">
    <source>
        <dbReference type="ARBA" id="ARBA00022618"/>
    </source>
</evidence>
<dbReference type="EMBL" id="BMYT01000001">
    <property type="protein sequence ID" value="GGX02540.1"/>
    <property type="molecule type" value="Genomic_DNA"/>
</dbReference>
<evidence type="ECO:0000256" key="2">
    <source>
        <dbReference type="ARBA" id="ARBA00015195"/>
    </source>
</evidence>
<sequence length="108" mass="11748">MSEPKSIQIDVNIMGLSYKLACKEGEDRALREAASYLNEKMCAIRDASKVKGTDRIAVMAALSMAADLLSTKAHDGPLSGMSIGEVKQKIQSMNDTIDQVLTPQENLF</sequence>
<comment type="function">
    <text evidence="7">Activator of cell division through the inhibition of FtsZ GTPase activity, therefore promoting FtsZ assembly into bundles of protofilaments necessary for the formation of the division Z ring. It is recruited early at mid-cell but it is not essential for cell division.</text>
</comment>
<dbReference type="Gene3D" id="1.20.5.50">
    <property type="match status" value="1"/>
</dbReference>
<dbReference type="SUPFAM" id="SSF102829">
    <property type="entry name" value="Cell division protein ZapA-like"/>
    <property type="match status" value="1"/>
</dbReference>
<name>A0ABQ2X751_9BURK</name>
<comment type="subunit">
    <text evidence="8">Homodimer. Interacts with FtsZ.</text>
</comment>
<dbReference type="Gene3D" id="3.30.160.880">
    <property type="entry name" value="Cell division protein ZapA protomer, N-terminal domain"/>
    <property type="match status" value="1"/>
</dbReference>
<evidence type="ECO:0000313" key="10">
    <source>
        <dbReference type="EMBL" id="GGX02540.1"/>
    </source>
</evidence>
<evidence type="ECO:0000256" key="8">
    <source>
        <dbReference type="ARBA" id="ARBA00026068"/>
    </source>
</evidence>
<keyword evidence="6" id="KW-0131">Cell cycle</keyword>
<keyword evidence="5" id="KW-0717">Septation</keyword>
<dbReference type="Pfam" id="PF05164">
    <property type="entry name" value="ZapA"/>
    <property type="match status" value="1"/>
</dbReference>
<organism evidence="10 11">
    <name type="scientific">Undibacterium macrobrachii</name>
    <dbReference type="NCBI Taxonomy" id="1119058"/>
    <lineage>
        <taxon>Bacteria</taxon>
        <taxon>Pseudomonadati</taxon>
        <taxon>Pseudomonadota</taxon>
        <taxon>Betaproteobacteria</taxon>
        <taxon>Burkholderiales</taxon>
        <taxon>Oxalobacteraceae</taxon>
        <taxon>Undibacterium</taxon>
    </lineage>
</organism>